<dbReference type="GO" id="GO:0005737">
    <property type="term" value="C:cytoplasm"/>
    <property type="evidence" value="ECO:0007669"/>
    <property type="project" value="UniProtKB-SubCell"/>
</dbReference>
<dbReference type="InterPro" id="IPR005758">
    <property type="entry name" value="UDP-N-AcMur_Ala_ligase_MurC"/>
</dbReference>
<dbReference type="GO" id="GO:0005524">
    <property type="term" value="F:ATP binding"/>
    <property type="evidence" value="ECO:0007669"/>
    <property type="project" value="UniProtKB-KW"/>
</dbReference>
<comment type="pathway">
    <text evidence="2">Cell wall biogenesis; peptidoglycan biosynthesis.</text>
</comment>
<keyword evidence="6" id="KW-0547">Nucleotide-binding</keyword>
<evidence type="ECO:0000256" key="7">
    <source>
        <dbReference type="ARBA" id="ARBA00022840"/>
    </source>
</evidence>
<dbReference type="Pfam" id="PF01225">
    <property type="entry name" value="Mur_ligase"/>
    <property type="match status" value="1"/>
</dbReference>
<dbReference type="EC" id="6.3.2.8" evidence="3"/>
<evidence type="ECO:0000313" key="12">
    <source>
        <dbReference type="EMBL" id="SVA80083.1"/>
    </source>
</evidence>
<gene>
    <name evidence="12" type="ORF">METZ01_LOCUS132937</name>
</gene>
<keyword evidence="7" id="KW-0067">ATP-binding</keyword>
<dbReference type="PANTHER" id="PTHR43445:SF3">
    <property type="entry name" value="UDP-N-ACETYLMURAMATE--L-ALANINE LIGASE"/>
    <property type="match status" value="1"/>
</dbReference>
<evidence type="ECO:0000256" key="1">
    <source>
        <dbReference type="ARBA" id="ARBA00004496"/>
    </source>
</evidence>
<dbReference type="SUPFAM" id="SSF53623">
    <property type="entry name" value="MurD-like peptide ligases, catalytic domain"/>
    <property type="match status" value="1"/>
</dbReference>
<feature type="domain" description="Mur ligase N-terminal catalytic" evidence="9">
    <location>
        <begin position="1"/>
        <end position="88"/>
    </location>
</feature>
<comment type="subcellular location">
    <subcellularLocation>
        <location evidence="1">Cytoplasm</location>
    </subcellularLocation>
</comment>
<name>A0A381YU49_9ZZZZ</name>
<dbReference type="InterPro" id="IPR004101">
    <property type="entry name" value="Mur_ligase_C"/>
</dbReference>
<accession>A0A381YU49</accession>
<dbReference type="InterPro" id="IPR013221">
    <property type="entry name" value="Mur_ligase_cen"/>
</dbReference>
<dbReference type="HAMAP" id="MF_00046">
    <property type="entry name" value="MurC"/>
    <property type="match status" value="1"/>
</dbReference>
<dbReference type="InterPro" id="IPR050061">
    <property type="entry name" value="MurCDEF_pg_biosynth"/>
</dbReference>
<evidence type="ECO:0000256" key="8">
    <source>
        <dbReference type="ARBA" id="ARBA00047833"/>
    </source>
</evidence>
<evidence type="ECO:0000256" key="3">
    <source>
        <dbReference type="ARBA" id="ARBA00012211"/>
    </source>
</evidence>
<dbReference type="NCBIfam" id="TIGR01082">
    <property type="entry name" value="murC"/>
    <property type="match status" value="1"/>
</dbReference>
<keyword evidence="5" id="KW-0436">Ligase</keyword>
<dbReference type="Pfam" id="PF02875">
    <property type="entry name" value="Mur_ligase_C"/>
    <property type="match status" value="1"/>
</dbReference>
<dbReference type="GO" id="GO:0008763">
    <property type="term" value="F:UDP-N-acetylmuramate-L-alanine ligase activity"/>
    <property type="evidence" value="ECO:0007669"/>
    <property type="project" value="UniProtKB-EC"/>
</dbReference>
<evidence type="ECO:0000259" key="9">
    <source>
        <dbReference type="Pfam" id="PF01225"/>
    </source>
</evidence>
<evidence type="ECO:0000256" key="4">
    <source>
        <dbReference type="ARBA" id="ARBA00022490"/>
    </source>
</evidence>
<feature type="domain" description="Mur ligase central" evidence="11">
    <location>
        <begin position="93"/>
        <end position="273"/>
    </location>
</feature>
<dbReference type="InterPro" id="IPR000713">
    <property type="entry name" value="Mur_ligase_N"/>
</dbReference>
<dbReference type="Gene3D" id="3.40.50.720">
    <property type="entry name" value="NAD(P)-binding Rossmann-like Domain"/>
    <property type="match status" value="1"/>
</dbReference>
<reference evidence="12" key="1">
    <citation type="submission" date="2018-05" db="EMBL/GenBank/DDBJ databases">
        <authorList>
            <person name="Lanie J.A."/>
            <person name="Ng W.-L."/>
            <person name="Kazmierczak K.M."/>
            <person name="Andrzejewski T.M."/>
            <person name="Davidsen T.M."/>
            <person name="Wayne K.J."/>
            <person name="Tettelin H."/>
            <person name="Glass J.I."/>
            <person name="Rusch D."/>
            <person name="Podicherti R."/>
            <person name="Tsui H.-C.T."/>
            <person name="Winkler M.E."/>
        </authorList>
    </citation>
    <scope>NUCLEOTIDE SEQUENCE</scope>
</reference>
<dbReference type="PANTHER" id="PTHR43445">
    <property type="entry name" value="UDP-N-ACETYLMURAMATE--L-ALANINE LIGASE-RELATED"/>
    <property type="match status" value="1"/>
</dbReference>
<dbReference type="EMBL" id="UINC01018976">
    <property type="protein sequence ID" value="SVA80083.1"/>
    <property type="molecule type" value="Genomic_DNA"/>
</dbReference>
<proteinExistence type="inferred from homology"/>
<dbReference type="SUPFAM" id="SSF53244">
    <property type="entry name" value="MurD-like peptide ligases, peptide-binding domain"/>
    <property type="match status" value="1"/>
</dbReference>
<organism evidence="12">
    <name type="scientific">marine metagenome</name>
    <dbReference type="NCBI Taxonomy" id="408172"/>
    <lineage>
        <taxon>unclassified sequences</taxon>
        <taxon>metagenomes</taxon>
        <taxon>ecological metagenomes</taxon>
    </lineage>
</organism>
<evidence type="ECO:0000259" key="10">
    <source>
        <dbReference type="Pfam" id="PF02875"/>
    </source>
</evidence>
<feature type="domain" description="Mur ligase C-terminal" evidence="10">
    <location>
        <begin position="295"/>
        <end position="430"/>
    </location>
</feature>
<dbReference type="Gene3D" id="3.40.1190.10">
    <property type="entry name" value="Mur-like, catalytic domain"/>
    <property type="match status" value="1"/>
</dbReference>
<dbReference type="SUPFAM" id="SSF51984">
    <property type="entry name" value="MurCD N-terminal domain"/>
    <property type="match status" value="1"/>
</dbReference>
<dbReference type="InterPro" id="IPR036565">
    <property type="entry name" value="Mur-like_cat_sf"/>
</dbReference>
<comment type="catalytic activity">
    <reaction evidence="8">
        <text>UDP-N-acetyl-alpha-D-muramate + L-alanine + ATP = UDP-N-acetyl-alpha-D-muramoyl-L-alanine + ADP + phosphate + H(+)</text>
        <dbReference type="Rhea" id="RHEA:23372"/>
        <dbReference type="ChEBI" id="CHEBI:15378"/>
        <dbReference type="ChEBI" id="CHEBI:30616"/>
        <dbReference type="ChEBI" id="CHEBI:43474"/>
        <dbReference type="ChEBI" id="CHEBI:57972"/>
        <dbReference type="ChEBI" id="CHEBI:70757"/>
        <dbReference type="ChEBI" id="CHEBI:83898"/>
        <dbReference type="ChEBI" id="CHEBI:456216"/>
        <dbReference type="EC" id="6.3.2.8"/>
    </reaction>
</comment>
<dbReference type="UniPathway" id="UPA00219"/>
<dbReference type="GO" id="GO:0009252">
    <property type="term" value="P:peptidoglycan biosynthetic process"/>
    <property type="evidence" value="ECO:0007669"/>
    <property type="project" value="UniProtKB-UniPathway"/>
</dbReference>
<evidence type="ECO:0000256" key="2">
    <source>
        <dbReference type="ARBA" id="ARBA00004752"/>
    </source>
</evidence>
<evidence type="ECO:0000259" key="11">
    <source>
        <dbReference type="Pfam" id="PF08245"/>
    </source>
</evidence>
<protein>
    <recommendedName>
        <fullName evidence="3">UDP-N-acetylmuramate--L-alanine ligase</fullName>
        <ecNumber evidence="3">6.3.2.8</ecNumber>
    </recommendedName>
</protein>
<dbReference type="AlphaFoldDB" id="A0A381YU49"/>
<evidence type="ECO:0000256" key="6">
    <source>
        <dbReference type="ARBA" id="ARBA00022741"/>
    </source>
</evidence>
<sequence>MSGIASVLLDQGYRVTGSDLVVGSLTRRLAERGAVIDVGHDARHIVGADVVVASTAVSTENVEVTAARNAGIPVIPRAEMLGELMRFRRGIAVAGTHGKTTTTSLIASILATAGLDPTFLVGGLVNSVRGYAQLGTGQWLIAEADESDASFLCLQPYLAVVTNIDADHLENFSGDFEKLVDVFVEFLQRLPFYGLAILCLDDPVVRRLRARLNKPVITYGTVVDAQYRATDISQDGPRMTFNAHLPGGHILAVDLALAGEHNVLNALAAIAIADKVGVSHQPIRDGLAGFEGIGRRFEILGEVAVQGGSAVLVDDYAHHPREIQATLEAARGCWPDRRRVVVFQPHRYTRTRDLFDQFADLLAAEACLIVAEVYPAGEVPLDGADGRSLCQAIRSRGGRDPVFMDDVRDLAVRLDEVVQPGDVVLTLGAGDIGRVVRESLTFNRSVPEDAQG</sequence>
<evidence type="ECO:0000256" key="5">
    <source>
        <dbReference type="ARBA" id="ARBA00022598"/>
    </source>
</evidence>
<dbReference type="Gene3D" id="3.90.190.20">
    <property type="entry name" value="Mur ligase, C-terminal domain"/>
    <property type="match status" value="1"/>
</dbReference>
<dbReference type="InterPro" id="IPR036615">
    <property type="entry name" value="Mur_ligase_C_dom_sf"/>
</dbReference>
<keyword evidence="4" id="KW-0963">Cytoplasm</keyword>
<dbReference type="Pfam" id="PF08245">
    <property type="entry name" value="Mur_ligase_M"/>
    <property type="match status" value="1"/>
</dbReference>